<keyword evidence="7 10" id="KW-0227">DNA damage</keyword>
<dbReference type="NCBIfam" id="NF003588">
    <property type="entry name" value="PRK05254.1-1"/>
    <property type="match status" value="1"/>
</dbReference>
<dbReference type="InterPro" id="IPR002043">
    <property type="entry name" value="UDG_fam1"/>
</dbReference>
<dbReference type="CDD" id="cd10027">
    <property type="entry name" value="UDG-F1-like"/>
    <property type="match status" value="1"/>
</dbReference>
<evidence type="ECO:0000256" key="10">
    <source>
        <dbReference type="HAMAP-Rule" id="MF_00148"/>
    </source>
</evidence>
<dbReference type="GO" id="GO:0004844">
    <property type="term" value="F:uracil DNA N-glycosylase activity"/>
    <property type="evidence" value="ECO:0007669"/>
    <property type="project" value="UniProtKB-UniRule"/>
</dbReference>
<dbReference type="InterPro" id="IPR005122">
    <property type="entry name" value="Uracil-DNA_glycosylase-like"/>
</dbReference>
<dbReference type="RefSeq" id="WP_086106001.1">
    <property type="nucleotide sequence ID" value="NZ_JBHLWS010000009.1"/>
</dbReference>
<evidence type="ECO:0000256" key="6">
    <source>
        <dbReference type="ARBA" id="ARBA00022490"/>
    </source>
</evidence>
<evidence type="ECO:0000256" key="3">
    <source>
        <dbReference type="ARBA" id="ARBA00004496"/>
    </source>
</evidence>
<name>A0A1Y2SZV1_9BIFI</name>
<feature type="domain" description="Uracil-DNA glycosylase-like" evidence="13">
    <location>
        <begin position="55"/>
        <end position="221"/>
    </location>
</feature>
<dbReference type="Proteomes" id="UP000243540">
    <property type="component" value="Unassembled WGS sequence"/>
</dbReference>
<organism evidence="14 15">
    <name type="scientific">Alloscardovia macacae</name>
    <dbReference type="NCBI Taxonomy" id="1160091"/>
    <lineage>
        <taxon>Bacteria</taxon>
        <taxon>Bacillati</taxon>
        <taxon>Actinomycetota</taxon>
        <taxon>Actinomycetes</taxon>
        <taxon>Bifidobacteriales</taxon>
        <taxon>Bifidobacteriaceae</taxon>
        <taxon>Alloscardovia</taxon>
    </lineage>
</organism>
<evidence type="ECO:0000256" key="12">
    <source>
        <dbReference type="RuleBase" id="RU003780"/>
    </source>
</evidence>
<comment type="similarity">
    <text evidence="4 10 12">Belongs to the uracil-DNA glycosylase (UDG) superfamily. UNG family.</text>
</comment>
<comment type="function">
    <text evidence="2 10 12">Excises uracil residues from the DNA which can arise as a result of misincorporation of dUMP residues by DNA polymerase or due to deamination of cytosine.</text>
</comment>
<comment type="subcellular location">
    <subcellularLocation>
        <location evidence="3 10">Cytoplasm</location>
    </subcellularLocation>
</comment>
<evidence type="ECO:0000256" key="1">
    <source>
        <dbReference type="ARBA" id="ARBA00001400"/>
    </source>
</evidence>
<evidence type="ECO:0000256" key="8">
    <source>
        <dbReference type="ARBA" id="ARBA00022801"/>
    </source>
</evidence>
<evidence type="ECO:0000313" key="14">
    <source>
        <dbReference type="EMBL" id="OTA30006.1"/>
    </source>
</evidence>
<sequence>MTSSLPPLSSIIHPSWAQALQDVEPQIHAMGDFLRAEISSGQQILPPGHQILRAFTYPLDSVKVLIVGQDPYPTPGHAVGLSFSVAADTHPIPKSLINIYKELTDDLGVPEPSTGDLTPWADQGVMLLNRSLTVRAHAANSHQGKGWEAITEAAIRALNDRTNPATGQPLPLVAILWGAHARSLKPLLTHAAIIESPHPSPLSAYRGFFGSKPFSRTNTALEHLGATPINWTLP</sequence>
<keyword evidence="8 10" id="KW-0378">Hydrolase</keyword>
<dbReference type="PANTHER" id="PTHR11264">
    <property type="entry name" value="URACIL-DNA GLYCOSYLASE"/>
    <property type="match status" value="1"/>
</dbReference>
<dbReference type="STRING" id="1160091.B9T39_01165"/>
<dbReference type="EMBL" id="NEKC01000002">
    <property type="protein sequence ID" value="OTA30006.1"/>
    <property type="molecule type" value="Genomic_DNA"/>
</dbReference>
<dbReference type="GO" id="GO:0005737">
    <property type="term" value="C:cytoplasm"/>
    <property type="evidence" value="ECO:0007669"/>
    <property type="project" value="UniProtKB-SubCell"/>
</dbReference>
<dbReference type="NCBIfam" id="TIGR00628">
    <property type="entry name" value="ung"/>
    <property type="match status" value="1"/>
</dbReference>
<dbReference type="PANTHER" id="PTHR11264:SF0">
    <property type="entry name" value="URACIL-DNA GLYCOSYLASE"/>
    <property type="match status" value="1"/>
</dbReference>
<dbReference type="Pfam" id="PF03167">
    <property type="entry name" value="UDG"/>
    <property type="match status" value="1"/>
</dbReference>
<dbReference type="AlphaFoldDB" id="A0A1Y2SZV1"/>
<dbReference type="NCBIfam" id="NF003592">
    <property type="entry name" value="PRK05254.1-5"/>
    <property type="match status" value="1"/>
</dbReference>
<dbReference type="GO" id="GO:0097510">
    <property type="term" value="P:base-excision repair, AP site formation via deaminated base removal"/>
    <property type="evidence" value="ECO:0007669"/>
    <property type="project" value="TreeGrafter"/>
</dbReference>
<keyword evidence="6 10" id="KW-0963">Cytoplasm</keyword>
<reference evidence="14 15" key="1">
    <citation type="submission" date="2017-04" db="EMBL/GenBank/DDBJ databases">
        <title>Draft genome sequences of Alloscardovia macacae UMA81211 and UMA81212 isolated from the feces of a rhesus macaque (Macaca mulatta).</title>
        <authorList>
            <person name="Albert K."/>
            <person name="Sela D.A."/>
        </authorList>
    </citation>
    <scope>NUCLEOTIDE SEQUENCE [LARGE SCALE GENOMIC DNA]</scope>
    <source>
        <strain evidence="14 15">UMA81212</strain>
    </source>
</reference>
<feature type="active site" description="Proton acceptor" evidence="10 11">
    <location>
        <position position="70"/>
    </location>
</feature>
<gene>
    <name evidence="10" type="primary">ung</name>
    <name evidence="14" type="ORF">B9T39_01165</name>
</gene>
<dbReference type="HAMAP" id="MF_00148">
    <property type="entry name" value="UDG"/>
    <property type="match status" value="1"/>
</dbReference>
<evidence type="ECO:0000256" key="7">
    <source>
        <dbReference type="ARBA" id="ARBA00022763"/>
    </source>
</evidence>
<evidence type="ECO:0000259" key="13">
    <source>
        <dbReference type="SMART" id="SM00986"/>
    </source>
</evidence>
<evidence type="ECO:0000256" key="11">
    <source>
        <dbReference type="PROSITE-ProRule" id="PRU10072"/>
    </source>
</evidence>
<comment type="catalytic activity">
    <reaction evidence="1 10 12">
        <text>Hydrolyzes single-stranded DNA or mismatched double-stranded DNA and polynucleotides, releasing free uracil.</text>
        <dbReference type="EC" id="3.2.2.27"/>
    </reaction>
</comment>
<dbReference type="EC" id="3.2.2.27" evidence="5 10"/>
<evidence type="ECO:0000256" key="5">
    <source>
        <dbReference type="ARBA" id="ARBA00012030"/>
    </source>
</evidence>
<dbReference type="InterPro" id="IPR018085">
    <property type="entry name" value="Ura-DNA_Glyclase_AS"/>
</dbReference>
<dbReference type="SMART" id="SM00987">
    <property type="entry name" value="UreE_C"/>
    <property type="match status" value="1"/>
</dbReference>
<keyword evidence="9 10" id="KW-0234">DNA repair</keyword>
<dbReference type="SMART" id="SM00986">
    <property type="entry name" value="UDG"/>
    <property type="match status" value="1"/>
</dbReference>
<protein>
    <recommendedName>
        <fullName evidence="5 10">Uracil-DNA glycosylase</fullName>
        <shortName evidence="10">UDG</shortName>
        <ecNumber evidence="5 10">3.2.2.27</ecNumber>
    </recommendedName>
</protein>
<evidence type="ECO:0000256" key="2">
    <source>
        <dbReference type="ARBA" id="ARBA00002631"/>
    </source>
</evidence>
<dbReference type="InterPro" id="IPR036895">
    <property type="entry name" value="Uracil-DNA_glycosylase-like_sf"/>
</dbReference>
<dbReference type="FunFam" id="3.40.470.10:FF:000006">
    <property type="entry name" value="Uracil-DNA glycosylase"/>
    <property type="match status" value="1"/>
</dbReference>
<comment type="caution">
    <text evidence="14">The sequence shown here is derived from an EMBL/GenBank/DDBJ whole genome shotgun (WGS) entry which is preliminary data.</text>
</comment>
<proteinExistence type="inferred from homology"/>
<dbReference type="SUPFAM" id="SSF52141">
    <property type="entry name" value="Uracil-DNA glycosylase-like"/>
    <property type="match status" value="1"/>
</dbReference>
<evidence type="ECO:0000313" key="15">
    <source>
        <dbReference type="Proteomes" id="UP000243540"/>
    </source>
</evidence>
<dbReference type="PROSITE" id="PS00130">
    <property type="entry name" value="U_DNA_GLYCOSYLASE"/>
    <property type="match status" value="1"/>
</dbReference>
<dbReference type="NCBIfam" id="NF003589">
    <property type="entry name" value="PRK05254.1-2"/>
    <property type="match status" value="1"/>
</dbReference>
<evidence type="ECO:0000256" key="4">
    <source>
        <dbReference type="ARBA" id="ARBA00008184"/>
    </source>
</evidence>
<evidence type="ECO:0000256" key="9">
    <source>
        <dbReference type="ARBA" id="ARBA00023204"/>
    </source>
</evidence>
<accession>A0A1Y2SZV1</accession>
<dbReference type="Gene3D" id="3.40.470.10">
    <property type="entry name" value="Uracil-DNA glycosylase-like domain"/>
    <property type="match status" value="1"/>
</dbReference>